<evidence type="ECO:0000313" key="4">
    <source>
        <dbReference type="Proteomes" id="UP000663866"/>
    </source>
</evidence>
<protein>
    <submittedName>
        <fullName evidence="3">Uncharacterized protein</fullName>
    </submittedName>
</protein>
<dbReference type="PANTHER" id="PTHR24322:SF736">
    <property type="entry name" value="RETINOL DEHYDROGENASE 10"/>
    <property type="match status" value="1"/>
</dbReference>
<dbReference type="Gene3D" id="3.40.50.720">
    <property type="entry name" value="NAD(P)-binding Rossmann-like Domain"/>
    <property type="match status" value="1"/>
</dbReference>
<dbReference type="EMBL" id="CAJOBG010055154">
    <property type="protein sequence ID" value="CAF4513428.1"/>
    <property type="molecule type" value="Genomic_DNA"/>
</dbReference>
<feature type="non-terminal residue" evidence="3">
    <location>
        <position position="1"/>
    </location>
</feature>
<gene>
    <name evidence="3" type="ORF">OVN521_LOCUS41448</name>
</gene>
<dbReference type="SUPFAM" id="SSF51735">
    <property type="entry name" value="NAD(P)-binding Rossmann-fold domains"/>
    <property type="match status" value="1"/>
</dbReference>
<dbReference type="InterPro" id="IPR036291">
    <property type="entry name" value="NAD(P)-bd_dom_sf"/>
</dbReference>
<dbReference type="GO" id="GO:0016616">
    <property type="term" value="F:oxidoreductase activity, acting on the CH-OH group of donors, NAD or NADP as acceptor"/>
    <property type="evidence" value="ECO:0007669"/>
    <property type="project" value="TreeGrafter"/>
</dbReference>
<dbReference type="PANTHER" id="PTHR24322">
    <property type="entry name" value="PKSB"/>
    <property type="match status" value="1"/>
</dbReference>
<comment type="similarity">
    <text evidence="1">Belongs to the short-chain dehydrogenases/reductases (SDR) family.</text>
</comment>
<reference evidence="3" key="1">
    <citation type="submission" date="2021-02" db="EMBL/GenBank/DDBJ databases">
        <authorList>
            <person name="Nowell W R."/>
        </authorList>
    </citation>
    <scope>NUCLEOTIDE SEQUENCE</scope>
</reference>
<sequence length="137" mass="15072">HDVEKNVGNETILVTGAGSGLGRGVAKRLAALGATVVLWDVNEKGNEDTKRQILDSWPSAKVYSMRVNLCDREDIYRTAKQVKDQVGDVTIVINNAGVVSGKSLLDIDDASIQRTFDVNIIAHFWALTTFHFNLFLN</sequence>
<evidence type="ECO:0000256" key="2">
    <source>
        <dbReference type="ARBA" id="ARBA00023002"/>
    </source>
</evidence>
<dbReference type="Pfam" id="PF00106">
    <property type="entry name" value="adh_short"/>
    <property type="match status" value="1"/>
</dbReference>
<keyword evidence="2" id="KW-0560">Oxidoreductase</keyword>
<keyword evidence="4" id="KW-1185">Reference proteome</keyword>
<evidence type="ECO:0000256" key="1">
    <source>
        <dbReference type="ARBA" id="ARBA00006484"/>
    </source>
</evidence>
<dbReference type="InterPro" id="IPR002347">
    <property type="entry name" value="SDR_fam"/>
</dbReference>
<comment type="caution">
    <text evidence="3">The sequence shown here is derived from an EMBL/GenBank/DDBJ whole genome shotgun (WGS) entry which is preliminary data.</text>
</comment>
<dbReference type="AlphaFoldDB" id="A0A820WBI3"/>
<dbReference type="GO" id="GO:0005811">
    <property type="term" value="C:lipid droplet"/>
    <property type="evidence" value="ECO:0007669"/>
    <property type="project" value="TreeGrafter"/>
</dbReference>
<proteinExistence type="inferred from homology"/>
<name>A0A820WBI3_9BILA</name>
<dbReference type="Proteomes" id="UP000663866">
    <property type="component" value="Unassembled WGS sequence"/>
</dbReference>
<evidence type="ECO:0000313" key="3">
    <source>
        <dbReference type="EMBL" id="CAF4513428.1"/>
    </source>
</evidence>
<dbReference type="PRINTS" id="PR00081">
    <property type="entry name" value="GDHRDH"/>
</dbReference>
<accession>A0A820WBI3</accession>
<organism evidence="3 4">
    <name type="scientific">Rotaria magnacalcarata</name>
    <dbReference type="NCBI Taxonomy" id="392030"/>
    <lineage>
        <taxon>Eukaryota</taxon>
        <taxon>Metazoa</taxon>
        <taxon>Spiralia</taxon>
        <taxon>Gnathifera</taxon>
        <taxon>Rotifera</taxon>
        <taxon>Eurotatoria</taxon>
        <taxon>Bdelloidea</taxon>
        <taxon>Philodinida</taxon>
        <taxon>Philodinidae</taxon>
        <taxon>Rotaria</taxon>
    </lineage>
</organism>